<evidence type="ECO:0000256" key="2">
    <source>
        <dbReference type="ARBA" id="ARBA00020570"/>
    </source>
</evidence>
<dbReference type="PROSITE" id="PS51354">
    <property type="entry name" value="GLUTAREDOXIN_2"/>
    <property type="match status" value="1"/>
</dbReference>
<accession>A0A848M432</accession>
<evidence type="ECO:0000256" key="5">
    <source>
        <dbReference type="ARBA" id="ARBA00023157"/>
    </source>
</evidence>
<dbReference type="PROSITE" id="PS51352">
    <property type="entry name" value="THIOREDOXIN_2"/>
    <property type="match status" value="1"/>
</dbReference>
<keyword evidence="6" id="KW-0676">Redox-active center</keyword>
<feature type="transmembrane region" description="Helical" evidence="7">
    <location>
        <begin position="7"/>
        <end position="28"/>
    </location>
</feature>
<dbReference type="InterPro" id="IPR017937">
    <property type="entry name" value="Thioredoxin_CS"/>
</dbReference>
<dbReference type="GO" id="GO:0015035">
    <property type="term" value="F:protein-disulfide reductase activity"/>
    <property type="evidence" value="ECO:0007669"/>
    <property type="project" value="TreeGrafter"/>
</dbReference>
<proteinExistence type="inferred from homology"/>
<evidence type="ECO:0000259" key="8">
    <source>
        <dbReference type="PROSITE" id="PS51352"/>
    </source>
</evidence>
<evidence type="ECO:0000256" key="4">
    <source>
        <dbReference type="ARBA" id="ARBA00022982"/>
    </source>
</evidence>
<dbReference type="PANTHER" id="PTHR45663:SF11">
    <property type="entry name" value="GEO12009P1"/>
    <property type="match status" value="1"/>
</dbReference>
<evidence type="ECO:0000256" key="6">
    <source>
        <dbReference type="ARBA" id="ARBA00023284"/>
    </source>
</evidence>
<evidence type="ECO:0000256" key="1">
    <source>
        <dbReference type="ARBA" id="ARBA00008987"/>
    </source>
</evidence>
<dbReference type="RefSeq" id="WP_169504146.1">
    <property type="nucleotide sequence ID" value="NZ_JABBPN010000004.1"/>
</dbReference>
<dbReference type="EMBL" id="JABBPN010000004">
    <property type="protein sequence ID" value="NMO95356.1"/>
    <property type="molecule type" value="Genomic_DNA"/>
</dbReference>
<keyword evidence="10" id="KW-1185">Reference proteome</keyword>
<dbReference type="Proteomes" id="UP000565468">
    <property type="component" value="Unassembled WGS sequence"/>
</dbReference>
<dbReference type="Gene3D" id="3.40.30.10">
    <property type="entry name" value="Glutaredoxin"/>
    <property type="match status" value="1"/>
</dbReference>
<dbReference type="PANTHER" id="PTHR45663">
    <property type="entry name" value="GEO12009P1"/>
    <property type="match status" value="1"/>
</dbReference>
<evidence type="ECO:0000313" key="9">
    <source>
        <dbReference type="EMBL" id="NMO95356.1"/>
    </source>
</evidence>
<sequence length="175" mass="19889">MNRKKKSYAGLYAFGGILIVLIGLLIFLNTQGEESELYGGKKIADMNPATKAQLDDPNYQQIILPDELDAKETNQDNYFVYFFSSTCPHCKATTPELMPLAKDAGVNLHQYNLQEYQQGLRQYNIEYTPTLVYFENGKEKERLVGGMATENLSEGHSKEDFKAFFEKYKGSVKES</sequence>
<keyword evidence="7" id="KW-0812">Transmembrane</keyword>
<dbReference type="PROSITE" id="PS00194">
    <property type="entry name" value="THIOREDOXIN_1"/>
    <property type="match status" value="1"/>
</dbReference>
<keyword evidence="5" id="KW-1015">Disulfide bond</keyword>
<evidence type="ECO:0000256" key="7">
    <source>
        <dbReference type="SAM" id="Phobius"/>
    </source>
</evidence>
<dbReference type="Pfam" id="PF00085">
    <property type="entry name" value="Thioredoxin"/>
    <property type="match status" value="1"/>
</dbReference>
<name>A0A848M432_PAELE</name>
<keyword evidence="3" id="KW-0813">Transport</keyword>
<evidence type="ECO:0000313" key="10">
    <source>
        <dbReference type="Proteomes" id="UP000565468"/>
    </source>
</evidence>
<comment type="similarity">
    <text evidence="1">Belongs to the thioredoxin family.</text>
</comment>
<protein>
    <recommendedName>
        <fullName evidence="2">Thioredoxin</fullName>
    </recommendedName>
</protein>
<dbReference type="AlphaFoldDB" id="A0A848M432"/>
<keyword evidence="7" id="KW-1133">Transmembrane helix</keyword>
<dbReference type="GO" id="GO:0005829">
    <property type="term" value="C:cytosol"/>
    <property type="evidence" value="ECO:0007669"/>
    <property type="project" value="TreeGrafter"/>
</dbReference>
<evidence type="ECO:0000256" key="3">
    <source>
        <dbReference type="ARBA" id="ARBA00022448"/>
    </source>
</evidence>
<keyword evidence="7" id="KW-0472">Membrane</keyword>
<keyword evidence="4" id="KW-0249">Electron transport</keyword>
<dbReference type="SUPFAM" id="SSF52833">
    <property type="entry name" value="Thioredoxin-like"/>
    <property type="match status" value="1"/>
</dbReference>
<organism evidence="9 10">
    <name type="scientific">Paenibacillus lemnae</name>
    <dbReference type="NCBI Taxonomy" id="1330551"/>
    <lineage>
        <taxon>Bacteria</taxon>
        <taxon>Bacillati</taxon>
        <taxon>Bacillota</taxon>
        <taxon>Bacilli</taxon>
        <taxon>Bacillales</taxon>
        <taxon>Paenibacillaceae</taxon>
        <taxon>Paenibacillus</taxon>
    </lineage>
</organism>
<feature type="domain" description="Thioredoxin" evidence="8">
    <location>
        <begin position="41"/>
        <end position="170"/>
    </location>
</feature>
<dbReference type="GO" id="GO:0045454">
    <property type="term" value="P:cell redox homeostasis"/>
    <property type="evidence" value="ECO:0007669"/>
    <property type="project" value="TreeGrafter"/>
</dbReference>
<reference evidence="9 10" key="1">
    <citation type="submission" date="2020-04" db="EMBL/GenBank/DDBJ databases">
        <title>Paenibacillus algicola sp. nov., a novel marine bacterium producing alginate lyase.</title>
        <authorList>
            <person name="Huang H."/>
        </authorList>
    </citation>
    <scope>NUCLEOTIDE SEQUENCE [LARGE SCALE GENOMIC DNA]</scope>
    <source>
        <strain evidence="9 10">L7-75</strain>
    </source>
</reference>
<dbReference type="InterPro" id="IPR036249">
    <property type="entry name" value="Thioredoxin-like_sf"/>
</dbReference>
<gene>
    <name evidence="9" type="ORF">HII30_06095</name>
</gene>
<dbReference type="InterPro" id="IPR013766">
    <property type="entry name" value="Thioredoxin_domain"/>
</dbReference>
<comment type="caution">
    <text evidence="9">The sequence shown here is derived from an EMBL/GenBank/DDBJ whole genome shotgun (WGS) entry which is preliminary data.</text>
</comment>
<dbReference type="CDD" id="cd02947">
    <property type="entry name" value="TRX_family"/>
    <property type="match status" value="1"/>
</dbReference>